<comment type="caution">
    <text evidence="7">The sequence shown here is derived from an EMBL/GenBank/DDBJ whole genome shotgun (WGS) entry which is preliminary data.</text>
</comment>
<evidence type="ECO:0000256" key="4">
    <source>
        <dbReference type="HAMAP-Rule" id="MF_00636"/>
    </source>
</evidence>
<dbReference type="Gene3D" id="3.40.50.300">
    <property type="entry name" value="P-loop containing nucleotide triphosphate hydrolases"/>
    <property type="match status" value="1"/>
</dbReference>
<dbReference type="NCBIfam" id="NF003828">
    <property type="entry name" value="PRK05416.1"/>
    <property type="match status" value="1"/>
</dbReference>
<feature type="domain" description="RapZ C-terminal" evidence="6">
    <location>
        <begin position="183"/>
        <end position="302"/>
    </location>
</feature>
<dbReference type="InterPro" id="IPR053931">
    <property type="entry name" value="RapZ_C"/>
</dbReference>
<feature type="domain" description="RapZ-like N-terminal" evidence="5">
    <location>
        <begin position="22"/>
        <end position="175"/>
    </location>
</feature>
<gene>
    <name evidence="7" type="ORF">OZSIB_1186</name>
</gene>
<keyword evidence="2 4" id="KW-0067">ATP-binding</keyword>
<accession>A0A367ZLM9</accession>
<dbReference type="PANTHER" id="PTHR30448">
    <property type="entry name" value="RNASE ADAPTER PROTEIN RAPZ"/>
    <property type="match status" value="1"/>
</dbReference>
<reference evidence="7 8" key="1">
    <citation type="submission" date="2018-05" db="EMBL/GenBank/DDBJ databases">
        <title>A metagenomic window into the 2 km-deep terrestrial subsurface aquifer revealed taxonomically and functionally diverse microbial community comprising novel uncultured bacterial lineages.</title>
        <authorList>
            <person name="Kadnikov V.V."/>
            <person name="Mardanov A.V."/>
            <person name="Beletsky A.V."/>
            <person name="Banks D."/>
            <person name="Pimenov N.V."/>
            <person name="Frank Y.A."/>
            <person name="Karnachuk O.V."/>
            <person name="Ravin N.V."/>
        </authorList>
    </citation>
    <scope>NUCLEOTIDE SEQUENCE [LARGE SCALE GENOMIC DNA]</scope>
    <source>
        <strain evidence="7">BY5</strain>
    </source>
</reference>
<dbReference type="Pfam" id="PF03668">
    <property type="entry name" value="RapZ-like_N"/>
    <property type="match status" value="1"/>
</dbReference>
<evidence type="ECO:0000256" key="1">
    <source>
        <dbReference type="ARBA" id="ARBA00022741"/>
    </source>
</evidence>
<dbReference type="InterPro" id="IPR027417">
    <property type="entry name" value="P-loop_NTPase"/>
</dbReference>
<feature type="binding site" evidence="4">
    <location>
        <begin position="79"/>
        <end position="82"/>
    </location>
    <ligand>
        <name>GTP</name>
        <dbReference type="ChEBI" id="CHEBI:37565"/>
    </ligand>
</feature>
<evidence type="ECO:0000313" key="8">
    <source>
        <dbReference type="Proteomes" id="UP000252355"/>
    </source>
</evidence>
<dbReference type="Proteomes" id="UP000252355">
    <property type="component" value="Unassembled WGS sequence"/>
</dbReference>
<dbReference type="HAMAP" id="MF_00636">
    <property type="entry name" value="RapZ_like"/>
    <property type="match status" value="1"/>
</dbReference>
<sequence length="305" mass="34715">MATTPTMSGPPAAAPAPTKPLTIYIVTGLSGAGKSQALKIFEDSGFFCMDNFPPSLLPKFTQLCQETQGKIQRIALTIDIRGRAFLEHLFDAMDAVKATGATLRILYLEASDDVLVRRFSESRRKHPLNSGGPIMEDIRFERETLGEMRERADYILNTSDFTAKDLYEEIRKIIEHESAARLMSLIFISFGFKYGIPLDCDMVFDVRFLPNPFYVPELKTFSGLDPRVYRFVLESEMGTEFSLKLKNFIDYLIPQFLQEPKSRVQIGIGCTGGKHRSVAIAEYLYREIKHPLVENSRRHRDLDIR</sequence>
<dbReference type="GO" id="GO:0005525">
    <property type="term" value="F:GTP binding"/>
    <property type="evidence" value="ECO:0007669"/>
    <property type="project" value="UniProtKB-UniRule"/>
</dbReference>
<protein>
    <submittedName>
        <fullName evidence="7">Hypothetical ATP-binding protein UPF0042, contains P-loop</fullName>
    </submittedName>
</protein>
<dbReference type="AlphaFoldDB" id="A0A367ZLM9"/>
<dbReference type="InterPro" id="IPR005337">
    <property type="entry name" value="RapZ-like"/>
</dbReference>
<keyword evidence="3 4" id="KW-0342">GTP-binding</keyword>
<dbReference type="PIRSF" id="PIRSF005052">
    <property type="entry name" value="P-loopkin"/>
    <property type="match status" value="1"/>
</dbReference>
<dbReference type="PANTHER" id="PTHR30448:SF0">
    <property type="entry name" value="RNASE ADAPTER PROTEIN RAPZ"/>
    <property type="match status" value="1"/>
</dbReference>
<organism evidence="7 8">
    <name type="scientific">Candidatus Ozemobacter sibiricus</name>
    <dbReference type="NCBI Taxonomy" id="2268124"/>
    <lineage>
        <taxon>Bacteria</taxon>
        <taxon>Candidatus Ozemobacteria</taxon>
        <taxon>Candidatus Ozemobacterales</taxon>
        <taxon>Candidatus Ozemobacteraceae</taxon>
        <taxon>Candidatus Ozemobacter</taxon>
    </lineage>
</organism>
<evidence type="ECO:0000256" key="2">
    <source>
        <dbReference type="ARBA" id="ARBA00022840"/>
    </source>
</evidence>
<evidence type="ECO:0000256" key="3">
    <source>
        <dbReference type="ARBA" id="ARBA00023134"/>
    </source>
</evidence>
<name>A0A367ZLM9_9BACT</name>
<proteinExistence type="inferred from homology"/>
<dbReference type="EMBL" id="QOQW01000020">
    <property type="protein sequence ID" value="RCK78659.1"/>
    <property type="molecule type" value="Genomic_DNA"/>
</dbReference>
<dbReference type="GO" id="GO:0005524">
    <property type="term" value="F:ATP binding"/>
    <property type="evidence" value="ECO:0007669"/>
    <property type="project" value="UniProtKB-UniRule"/>
</dbReference>
<evidence type="ECO:0000259" key="6">
    <source>
        <dbReference type="Pfam" id="PF22740"/>
    </source>
</evidence>
<evidence type="ECO:0000259" key="5">
    <source>
        <dbReference type="Pfam" id="PF03668"/>
    </source>
</evidence>
<dbReference type="InterPro" id="IPR053930">
    <property type="entry name" value="RapZ-like_N"/>
</dbReference>
<dbReference type="SUPFAM" id="SSF52540">
    <property type="entry name" value="P-loop containing nucleoside triphosphate hydrolases"/>
    <property type="match status" value="1"/>
</dbReference>
<feature type="binding site" evidence="4">
    <location>
        <begin position="28"/>
        <end position="35"/>
    </location>
    <ligand>
        <name>ATP</name>
        <dbReference type="ChEBI" id="CHEBI:30616"/>
    </ligand>
</feature>
<dbReference type="Pfam" id="PF22740">
    <property type="entry name" value="PapZ_C"/>
    <property type="match status" value="1"/>
</dbReference>
<evidence type="ECO:0000313" key="7">
    <source>
        <dbReference type="EMBL" id="RCK78659.1"/>
    </source>
</evidence>
<keyword evidence="1 4" id="KW-0547">Nucleotide-binding</keyword>